<feature type="region of interest" description="Disordered" evidence="1">
    <location>
        <begin position="1"/>
        <end position="54"/>
    </location>
</feature>
<accession>A0A8J4E5B8</accession>
<reference evidence="2" key="1">
    <citation type="submission" date="2021-01" db="EMBL/GenBank/DDBJ databases">
        <title>Whole genome shotgun sequence of Virgisporangium aurantiacum NBRC 16421.</title>
        <authorList>
            <person name="Komaki H."/>
            <person name="Tamura T."/>
        </authorList>
    </citation>
    <scope>NUCLEOTIDE SEQUENCE</scope>
    <source>
        <strain evidence="2">NBRC 16421</strain>
    </source>
</reference>
<sequence>MPRYAATASRTLAASESAGVDEGTRNEIVGLGPAPGAFDESSPHAATKITVSAR</sequence>
<keyword evidence="3" id="KW-1185">Reference proteome</keyword>
<comment type="caution">
    <text evidence="2">The sequence shown here is derived from an EMBL/GenBank/DDBJ whole genome shotgun (WGS) entry which is preliminary data.</text>
</comment>
<name>A0A8J4E5B8_9ACTN</name>
<dbReference type="Proteomes" id="UP000612585">
    <property type="component" value="Unassembled WGS sequence"/>
</dbReference>
<dbReference type="AlphaFoldDB" id="A0A8J4E5B8"/>
<dbReference type="EMBL" id="BOPG01000075">
    <property type="protein sequence ID" value="GIJ62111.1"/>
    <property type="molecule type" value="Genomic_DNA"/>
</dbReference>
<gene>
    <name evidence="2" type="ORF">Vau01_096270</name>
</gene>
<organism evidence="2 3">
    <name type="scientific">Virgisporangium aurantiacum</name>
    <dbReference type="NCBI Taxonomy" id="175570"/>
    <lineage>
        <taxon>Bacteria</taxon>
        <taxon>Bacillati</taxon>
        <taxon>Actinomycetota</taxon>
        <taxon>Actinomycetes</taxon>
        <taxon>Micromonosporales</taxon>
        <taxon>Micromonosporaceae</taxon>
        <taxon>Virgisporangium</taxon>
    </lineage>
</organism>
<proteinExistence type="predicted"/>
<evidence type="ECO:0000256" key="1">
    <source>
        <dbReference type="SAM" id="MobiDB-lite"/>
    </source>
</evidence>
<protein>
    <submittedName>
        <fullName evidence="2">Uncharacterized protein</fullName>
    </submittedName>
</protein>
<evidence type="ECO:0000313" key="2">
    <source>
        <dbReference type="EMBL" id="GIJ62111.1"/>
    </source>
</evidence>
<evidence type="ECO:0000313" key="3">
    <source>
        <dbReference type="Proteomes" id="UP000612585"/>
    </source>
</evidence>